<dbReference type="OMA" id="HESSRHM"/>
<evidence type="ECO:0000256" key="9">
    <source>
        <dbReference type="ARBA" id="ARBA00023173"/>
    </source>
</evidence>
<dbReference type="InterPro" id="IPR014743">
    <property type="entry name" value="Cl-channel_core"/>
</dbReference>
<feature type="region of interest" description="Disordered" evidence="11">
    <location>
        <begin position="823"/>
        <end position="846"/>
    </location>
</feature>
<dbReference type="GeneTree" id="ENSGT00940000155439"/>
<feature type="transmembrane region" description="Helical" evidence="12">
    <location>
        <begin position="91"/>
        <end position="113"/>
    </location>
</feature>
<dbReference type="GO" id="GO:0005886">
    <property type="term" value="C:plasma membrane"/>
    <property type="evidence" value="ECO:0007669"/>
    <property type="project" value="TreeGrafter"/>
</dbReference>
<protein>
    <submittedName>
        <fullName evidence="13">Chloride channel, voltage-sensitive 2a</fullName>
    </submittedName>
</protein>
<dbReference type="Bgee" id="ENSGACG00000013518">
    <property type="expression patterns" value="Expressed in telencephalon and 1 other cell type or tissue"/>
</dbReference>
<dbReference type="AlphaFoldDB" id="G3PJU1"/>
<dbReference type="CDD" id="cd04591">
    <property type="entry name" value="CBS_pair_voltage-gated_CLC_euk_bac"/>
    <property type="match status" value="1"/>
</dbReference>
<feature type="region of interest" description="Disordered" evidence="11">
    <location>
        <begin position="657"/>
        <end position="681"/>
    </location>
</feature>
<keyword evidence="10" id="KW-0868">Chloride</keyword>
<dbReference type="SUPFAM" id="SSF54631">
    <property type="entry name" value="CBS-domain pair"/>
    <property type="match status" value="1"/>
</dbReference>
<dbReference type="FunFam" id="3.10.580.10:FF:000032">
    <property type="entry name" value="Chloride channel protein"/>
    <property type="match status" value="1"/>
</dbReference>
<dbReference type="Gene3D" id="3.10.580.10">
    <property type="entry name" value="CBS-domain"/>
    <property type="match status" value="1"/>
</dbReference>
<evidence type="ECO:0000313" key="14">
    <source>
        <dbReference type="Proteomes" id="UP000007635"/>
    </source>
</evidence>
<organism evidence="13 14">
    <name type="scientific">Gasterosteus aculeatus aculeatus</name>
    <name type="common">three-spined stickleback</name>
    <dbReference type="NCBI Taxonomy" id="481459"/>
    <lineage>
        <taxon>Eukaryota</taxon>
        <taxon>Metazoa</taxon>
        <taxon>Chordata</taxon>
        <taxon>Craniata</taxon>
        <taxon>Vertebrata</taxon>
        <taxon>Euteleostomi</taxon>
        <taxon>Actinopterygii</taxon>
        <taxon>Neopterygii</taxon>
        <taxon>Teleostei</taxon>
        <taxon>Neoteleostei</taxon>
        <taxon>Acanthomorphata</taxon>
        <taxon>Eupercaria</taxon>
        <taxon>Perciformes</taxon>
        <taxon>Cottioidei</taxon>
        <taxon>Gasterosteales</taxon>
        <taxon>Gasterosteidae</taxon>
        <taxon>Gasterosteus</taxon>
    </lineage>
</organism>
<dbReference type="STRING" id="69293.ENSGACP00000017871"/>
<reference evidence="13" key="3">
    <citation type="submission" date="2025-09" db="UniProtKB">
        <authorList>
            <consortium name="Ensembl"/>
        </authorList>
    </citation>
    <scope>IDENTIFICATION</scope>
</reference>
<dbReference type="Proteomes" id="UP000007635">
    <property type="component" value="Chromosome III"/>
</dbReference>
<dbReference type="FunCoup" id="G3PJU1">
    <property type="interactions" value="5"/>
</dbReference>
<feature type="transmembrane region" description="Helical" evidence="12">
    <location>
        <begin position="208"/>
        <end position="228"/>
    </location>
</feature>
<evidence type="ECO:0000256" key="8">
    <source>
        <dbReference type="ARBA" id="ARBA00023136"/>
    </source>
</evidence>
<evidence type="ECO:0000256" key="10">
    <source>
        <dbReference type="ARBA" id="ARBA00023214"/>
    </source>
</evidence>
<evidence type="ECO:0000256" key="5">
    <source>
        <dbReference type="ARBA" id="ARBA00022989"/>
    </source>
</evidence>
<keyword evidence="2" id="KW-0813">Transport</keyword>
<dbReference type="CDD" id="cd03683">
    <property type="entry name" value="ClC_1_like"/>
    <property type="match status" value="1"/>
</dbReference>
<evidence type="ECO:0000256" key="11">
    <source>
        <dbReference type="SAM" id="MobiDB-lite"/>
    </source>
</evidence>
<dbReference type="InterPro" id="IPR046342">
    <property type="entry name" value="CBS_dom_sf"/>
</dbReference>
<keyword evidence="6" id="KW-0406">Ion transport</keyword>
<feature type="transmembrane region" description="Helical" evidence="12">
    <location>
        <begin position="240"/>
        <end position="264"/>
    </location>
</feature>
<feature type="transmembrane region" description="Helical" evidence="12">
    <location>
        <begin position="433"/>
        <end position="452"/>
    </location>
</feature>
<dbReference type="Pfam" id="PF00654">
    <property type="entry name" value="Voltage_CLC"/>
    <property type="match status" value="1"/>
</dbReference>
<feature type="transmembrane region" description="Helical" evidence="12">
    <location>
        <begin position="365"/>
        <end position="384"/>
    </location>
</feature>
<evidence type="ECO:0000256" key="3">
    <source>
        <dbReference type="ARBA" id="ARBA00022692"/>
    </source>
</evidence>
<evidence type="ECO:0000256" key="12">
    <source>
        <dbReference type="SAM" id="Phobius"/>
    </source>
</evidence>
<keyword evidence="3 12" id="KW-0812">Transmembrane</keyword>
<keyword evidence="8 12" id="KW-0472">Membrane</keyword>
<name>G3PJU1_GASAC</name>
<comment type="subcellular location">
    <subcellularLocation>
        <location evidence="1">Membrane</location>
        <topology evidence="1">Multi-pass membrane protein</topology>
    </subcellularLocation>
</comment>
<keyword evidence="5 12" id="KW-1133">Transmembrane helix</keyword>
<dbReference type="Gene3D" id="1.10.3080.10">
    <property type="entry name" value="Clc chloride channel"/>
    <property type="match status" value="1"/>
</dbReference>
<dbReference type="PANTHER" id="PTHR45720">
    <property type="entry name" value="CHLORIDE CHANNEL PROTEIN 2"/>
    <property type="match status" value="1"/>
</dbReference>
<evidence type="ECO:0000256" key="6">
    <source>
        <dbReference type="ARBA" id="ARBA00023065"/>
    </source>
</evidence>
<dbReference type="eggNOG" id="KOG0476">
    <property type="taxonomic scope" value="Eukaryota"/>
</dbReference>
<dbReference type="SUPFAM" id="SSF81340">
    <property type="entry name" value="Clc chloride channel"/>
    <property type="match status" value="1"/>
</dbReference>
<feature type="transmembrane region" description="Helical" evidence="12">
    <location>
        <begin position="464"/>
        <end position="483"/>
    </location>
</feature>
<reference evidence="13 14" key="1">
    <citation type="journal article" date="2021" name="G3 (Bethesda)">
        <title>Improved contiguity of the threespine stickleback genome using long-read sequencing.</title>
        <authorList>
            <person name="Nath S."/>
            <person name="Shaw D.E."/>
            <person name="White M.A."/>
        </authorList>
    </citation>
    <scope>NUCLEOTIDE SEQUENCE [LARGE SCALE GENOMIC DNA]</scope>
    <source>
        <strain evidence="13 14">Lake Benthic</strain>
    </source>
</reference>
<dbReference type="InParanoid" id="G3PJU1"/>
<keyword evidence="14" id="KW-1185">Reference proteome</keyword>
<evidence type="ECO:0000256" key="7">
    <source>
        <dbReference type="ARBA" id="ARBA00023122"/>
    </source>
</evidence>
<dbReference type="Ensembl" id="ENSGACT00000017906.2">
    <property type="protein sequence ID" value="ENSGACP00000017871.2"/>
    <property type="gene ID" value="ENSGACG00000013518.2"/>
</dbReference>
<dbReference type="PRINTS" id="PR00762">
    <property type="entry name" value="CLCHANNEL"/>
</dbReference>
<dbReference type="InterPro" id="IPR050970">
    <property type="entry name" value="Cl_channel_volt-gated"/>
</dbReference>
<evidence type="ECO:0000256" key="2">
    <source>
        <dbReference type="ARBA" id="ARBA00022448"/>
    </source>
</evidence>
<keyword evidence="7" id="KW-0129">CBS domain</keyword>
<dbReference type="FunFam" id="3.10.580.10:FF:000056">
    <property type="entry name" value="Chloride channel protein"/>
    <property type="match status" value="1"/>
</dbReference>
<feature type="compositionally biased region" description="Polar residues" evidence="11">
    <location>
        <begin position="833"/>
        <end position="846"/>
    </location>
</feature>
<feature type="transmembrane region" description="Helical" evidence="12">
    <location>
        <begin position="276"/>
        <end position="296"/>
    </location>
</feature>
<keyword evidence="4" id="KW-0677">Repeat</keyword>
<dbReference type="InterPro" id="IPR001807">
    <property type="entry name" value="ClC"/>
</dbReference>
<keyword evidence="9" id="KW-0407">Ion channel</keyword>
<dbReference type="FunFam" id="1.10.3080.10:FF:000002">
    <property type="entry name" value="Chloride channel 2c"/>
    <property type="match status" value="1"/>
</dbReference>
<feature type="transmembrane region" description="Helical" evidence="12">
    <location>
        <begin position="134"/>
        <end position="156"/>
    </location>
</feature>
<dbReference type="PANTHER" id="PTHR45720:SF14">
    <property type="entry name" value="CHLORIDE CHANNEL PROTEIN 2"/>
    <property type="match status" value="1"/>
</dbReference>
<evidence type="ECO:0000256" key="1">
    <source>
        <dbReference type="ARBA" id="ARBA00004141"/>
    </source>
</evidence>
<evidence type="ECO:0000256" key="4">
    <source>
        <dbReference type="ARBA" id="ARBA00022737"/>
    </source>
</evidence>
<dbReference type="GO" id="GO:0034707">
    <property type="term" value="C:chloride channel complex"/>
    <property type="evidence" value="ECO:0007669"/>
    <property type="project" value="UniProtKB-KW"/>
</dbReference>
<keyword evidence="9" id="KW-0869">Chloride channel</keyword>
<proteinExistence type="predicted"/>
<evidence type="ECO:0000313" key="13">
    <source>
        <dbReference type="Ensembl" id="ENSGACP00000017871.2"/>
    </source>
</evidence>
<feature type="transmembrane region" description="Helical" evidence="12">
    <location>
        <begin position="322"/>
        <end position="344"/>
    </location>
</feature>
<reference evidence="13" key="2">
    <citation type="submission" date="2025-08" db="UniProtKB">
        <authorList>
            <consortium name="Ensembl"/>
        </authorList>
    </citation>
    <scope>IDENTIFICATION</scope>
</reference>
<feature type="compositionally biased region" description="Polar residues" evidence="11">
    <location>
        <begin position="666"/>
        <end position="681"/>
    </location>
</feature>
<accession>G3PJU1</accession>
<sequence length="846" mass="93784">PAPPGTRQRELQVEAPPMYGRYTQELGVYAKEEAARLRDGGVRDGAGLRRNTSVRSRAADLLEYEKDPCAKCHLCASRCQKFLISRVGEDWIFLILLGLLMALVSWVMDYAIAFCQEAQKWMYGGLDSNMLLQYIAWVTYPVVLITFSAGFTQILAPQAVGSGIPEMKTILRGVVLKEYLTFKTFVAKVIGLTCALGSGMPLGKEGPFVHVASLCAALLSKFMAPLFGGIYMNELRNTEMLSAACAVGVGCCFAAPIGGVLFSIEVTSTFFAVRNYWRGFFAATFSAFIFRVLAVWNQEEETITALFKTRFRLDFPFDLQELPAFAILGIACGFGGALFVYLNRLIVECMRKQKTINKFLLRKRLVYPALVTLLISTLTFPPGFGQFMAGQLTQHESLVALFDNRTWCRHGVAEEFDYVSHHHHAWKHPQVNVFITLVLFIVMKFWMSAVATTMPVPCGAFMPVFLIGAAFGRLVGEIMATMFPDGIHADGSVYPIVPGGYAVVGAAALSGAVTHTVSTAVIVFELTGQISHILPVMIAVILANAVAQSLQPSLYDSIIRIKKLPYLPELGMGHHEKYNIRVEDIMVRDVRYITLTSCYRDLQEMLVTAQLKTLALVESRDSMILLGSIERLQLQSLLSLQLSRLRRLEYLRQLAQDNGGRDRPASRTTDSTPSSPCARVNSSSNARQAVRFLVMCSAFRCVIVPSSFSLQVAEWEEQQLDEPVDFKNCKIDPAPFQLVEQTSLHKTHTIFSLLGLDHAYVTSMGRLVGVVSLKELRKAIEGSVTVTGVKVRPPLASFRDNGNNANVSEVTELHKLCIRHRGLSLPREPNPPDHSNSDTNYCQQVP</sequence>
<dbReference type="GO" id="GO:0005247">
    <property type="term" value="F:voltage-gated chloride channel activity"/>
    <property type="evidence" value="ECO:0007669"/>
    <property type="project" value="TreeGrafter"/>
</dbReference>